<proteinExistence type="predicted"/>
<protein>
    <submittedName>
        <fullName evidence="2">Uncharacterized protein</fullName>
    </submittedName>
</protein>
<name>A0A0H1B5C5_9EURO</name>
<feature type="compositionally biased region" description="Basic and acidic residues" evidence="1">
    <location>
        <begin position="36"/>
        <end position="45"/>
    </location>
</feature>
<sequence length="88" mass="9391">MGRMRGFVPVVLAVGFGVLNGYVTFAPSFMSLEADKKHEKAHGEESATLSQPSQPPQPSQPKPAVDNVAATLEDKNNTAKTVPESPKQ</sequence>
<dbReference type="AlphaFoldDB" id="A0A0H1B5C5"/>
<reference evidence="3" key="1">
    <citation type="journal article" date="2015" name="PLoS Genet.">
        <title>The dynamic genome and transcriptome of the human fungal pathogen Blastomyces and close relative Emmonsia.</title>
        <authorList>
            <person name="Munoz J.F."/>
            <person name="Gauthier G.M."/>
            <person name="Desjardins C.A."/>
            <person name="Gallo J.E."/>
            <person name="Holder J."/>
            <person name="Sullivan T.D."/>
            <person name="Marty A.J."/>
            <person name="Carmen J.C."/>
            <person name="Chen Z."/>
            <person name="Ding L."/>
            <person name="Gujja S."/>
            <person name="Magrini V."/>
            <person name="Misas E."/>
            <person name="Mitreva M."/>
            <person name="Priest M."/>
            <person name="Saif S."/>
            <person name="Whiston E.A."/>
            <person name="Young S."/>
            <person name="Zeng Q."/>
            <person name="Goldman W.E."/>
            <person name="Mardis E.R."/>
            <person name="Taylor J.W."/>
            <person name="McEwen J.G."/>
            <person name="Clay O.K."/>
            <person name="Klein B.S."/>
            <person name="Cuomo C.A."/>
        </authorList>
    </citation>
    <scope>NUCLEOTIDE SEQUENCE [LARGE SCALE GENOMIC DNA]</scope>
    <source>
        <strain evidence="3">UAMH 139</strain>
    </source>
</reference>
<dbReference type="EMBL" id="LDEV01003003">
    <property type="protein sequence ID" value="KLJ06629.1"/>
    <property type="molecule type" value="Genomic_DNA"/>
</dbReference>
<accession>A0A0H1B5C5</accession>
<evidence type="ECO:0000313" key="3">
    <source>
        <dbReference type="Proteomes" id="UP000053573"/>
    </source>
</evidence>
<organism evidence="2 3">
    <name type="scientific">Blastomyces silverae</name>
    <dbReference type="NCBI Taxonomy" id="2060906"/>
    <lineage>
        <taxon>Eukaryota</taxon>
        <taxon>Fungi</taxon>
        <taxon>Dikarya</taxon>
        <taxon>Ascomycota</taxon>
        <taxon>Pezizomycotina</taxon>
        <taxon>Eurotiomycetes</taxon>
        <taxon>Eurotiomycetidae</taxon>
        <taxon>Onygenales</taxon>
        <taxon>Ajellomycetaceae</taxon>
        <taxon>Blastomyces</taxon>
    </lineage>
</organism>
<keyword evidence="3" id="KW-1185">Reference proteome</keyword>
<gene>
    <name evidence="2" type="ORF">EMPG_17868</name>
</gene>
<evidence type="ECO:0000313" key="2">
    <source>
        <dbReference type="EMBL" id="KLJ06629.1"/>
    </source>
</evidence>
<feature type="region of interest" description="Disordered" evidence="1">
    <location>
        <begin position="36"/>
        <end position="88"/>
    </location>
</feature>
<dbReference type="InterPro" id="IPR057394">
    <property type="entry name" value="PIGBOS1"/>
</dbReference>
<evidence type="ECO:0000256" key="1">
    <source>
        <dbReference type="SAM" id="MobiDB-lite"/>
    </source>
</evidence>
<comment type="caution">
    <text evidence="2">The sequence shown here is derived from an EMBL/GenBank/DDBJ whole genome shotgun (WGS) entry which is preliminary data.</text>
</comment>
<dbReference type="OrthoDB" id="4156743at2759"/>
<dbReference type="Proteomes" id="UP000053573">
    <property type="component" value="Unassembled WGS sequence"/>
</dbReference>
<dbReference type="Pfam" id="PF23670">
    <property type="entry name" value="PIGBOS1"/>
    <property type="match status" value="1"/>
</dbReference>